<feature type="compositionally biased region" description="Polar residues" evidence="1">
    <location>
        <begin position="184"/>
        <end position="194"/>
    </location>
</feature>
<organism evidence="2 3">
    <name type="scientific">Mycena sanguinolenta</name>
    <dbReference type="NCBI Taxonomy" id="230812"/>
    <lineage>
        <taxon>Eukaryota</taxon>
        <taxon>Fungi</taxon>
        <taxon>Dikarya</taxon>
        <taxon>Basidiomycota</taxon>
        <taxon>Agaricomycotina</taxon>
        <taxon>Agaricomycetes</taxon>
        <taxon>Agaricomycetidae</taxon>
        <taxon>Agaricales</taxon>
        <taxon>Marasmiineae</taxon>
        <taxon>Mycenaceae</taxon>
        <taxon>Mycena</taxon>
    </lineage>
</organism>
<dbReference type="InterPro" id="IPR036871">
    <property type="entry name" value="PX_dom_sf"/>
</dbReference>
<gene>
    <name evidence="2" type="ORF">MSAN_00254000</name>
</gene>
<dbReference type="EMBL" id="JACAZH010000001">
    <property type="protein sequence ID" value="KAF7378286.1"/>
    <property type="molecule type" value="Genomic_DNA"/>
</dbReference>
<evidence type="ECO:0000256" key="1">
    <source>
        <dbReference type="SAM" id="MobiDB-lite"/>
    </source>
</evidence>
<evidence type="ECO:0000313" key="2">
    <source>
        <dbReference type="EMBL" id="KAF7378286.1"/>
    </source>
</evidence>
<feature type="region of interest" description="Disordered" evidence="1">
    <location>
        <begin position="184"/>
        <end position="217"/>
    </location>
</feature>
<evidence type="ECO:0000313" key="3">
    <source>
        <dbReference type="Proteomes" id="UP000623467"/>
    </source>
</evidence>
<proteinExistence type="predicted"/>
<dbReference type="AlphaFoldDB" id="A0A8H6ZJY3"/>
<name>A0A8H6ZJY3_9AGAR</name>
<reference evidence="2" key="1">
    <citation type="submission" date="2020-05" db="EMBL/GenBank/DDBJ databases">
        <title>Mycena genomes resolve the evolution of fungal bioluminescence.</title>
        <authorList>
            <person name="Tsai I.J."/>
        </authorList>
    </citation>
    <scope>NUCLEOTIDE SEQUENCE</scope>
    <source>
        <strain evidence="2">160909Yilan</strain>
    </source>
</reference>
<protein>
    <submittedName>
        <fullName evidence="2">PX domain protein</fullName>
    </submittedName>
</protein>
<dbReference type="OrthoDB" id="10254720at2759"/>
<comment type="caution">
    <text evidence="2">The sequence shown here is derived from an EMBL/GenBank/DDBJ whole genome shotgun (WGS) entry which is preliminary data.</text>
</comment>
<dbReference type="GO" id="GO:0035091">
    <property type="term" value="F:phosphatidylinositol binding"/>
    <property type="evidence" value="ECO:0007669"/>
    <property type="project" value="InterPro"/>
</dbReference>
<dbReference type="SUPFAM" id="SSF64268">
    <property type="entry name" value="PX domain"/>
    <property type="match status" value="1"/>
</dbReference>
<keyword evidence="3" id="KW-1185">Reference proteome</keyword>
<dbReference type="Proteomes" id="UP000623467">
    <property type="component" value="Unassembled WGS sequence"/>
</dbReference>
<sequence>MSALSAPPARFPFANSTSRLEIIPNGIDVEEESRLYDDLVFDTSPIEPRPPARPHSPVAPPSVFSNDIWLGDNCGESAAFAREVKISGWTSVGDALQGAYVVRTGTVYDCVIKTKEGTPIHAHKRYSDFVALESQLMRTLPVRDPLFDVVIGVDVSRFDIFKKFSLSFCRMLLRLFGSDHNSVPNAPSSLNSPQKRPLRAIAPRSSPAGDGPWNIGCPPSCSIRTSADVRR</sequence>
<accession>A0A8H6ZJY3</accession>